<dbReference type="EMBL" id="FPJW01000005">
    <property type="protein sequence ID" value="SFX45266.1"/>
    <property type="molecule type" value="Genomic_DNA"/>
</dbReference>
<dbReference type="Proteomes" id="UP000182350">
    <property type="component" value="Unassembled WGS sequence"/>
</dbReference>
<keyword evidence="2" id="KW-1185">Reference proteome</keyword>
<gene>
    <name evidence="1" type="ORF">SAMN02745752_01744</name>
</gene>
<protein>
    <submittedName>
        <fullName evidence="1">Uncharacterized protein</fullName>
    </submittedName>
</protein>
<dbReference type="AlphaFoldDB" id="A0A1K1X6I2"/>
<accession>A0A1K1X6I2</accession>
<evidence type="ECO:0000313" key="2">
    <source>
        <dbReference type="Proteomes" id="UP000182350"/>
    </source>
</evidence>
<proteinExistence type="predicted"/>
<sequence>MKDNYLRMLQLLEGIRQPVAVPTGSAGLYTEIVRDQLHLVFAAKVEGQVHRARLSTRLSGDEQIRIEDLTGTQPLLDSQTPNPFSGQGVSTFLVNTLLETLGNVLPEYAVLSGRLKAPQSVTFEPLAARRNFWRRFGFEIESWGEGKERVVGTLGTLNAYPEQLLGGPAQEGVDLLHLHLVS</sequence>
<dbReference type="RefSeq" id="WP_072325983.1">
    <property type="nucleotide sequence ID" value="NZ_FPJW01000005.1"/>
</dbReference>
<name>A0A1K1X6I2_9GAMM</name>
<reference evidence="1 2" key="1">
    <citation type="submission" date="2016-11" db="EMBL/GenBank/DDBJ databases">
        <authorList>
            <person name="Jaros S."/>
            <person name="Januszkiewicz K."/>
            <person name="Wedrychowicz H."/>
        </authorList>
    </citation>
    <scope>NUCLEOTIDE SEQUENCE [LARGE SCALE GENOMIC DNA]</scope>
    <source>
        <strain evidence="1 2">DSM 21637</strain>
    </source>
</reference>
<dbReference type="STRING" id="1122209.SAMN02745752_01744"/>
<evidence type="ECO:0000313" key="1">
    <source>
        <dbReference type="EMBL" id="SFX45266.1"/>
    </source>
</evidence>
<dbReference type="OrthoDB" id="6116995at2"/>
<organism evidence="1 2">
    <name type="scientific">Marinospirillum alkaliphilum DSM 21637</name>
    <dbReference type="NCBI Taxonomy" id="1122209"/>
    <lineage>
        <taxon>Bacteria</taxon>
        <taxon>Pseudomonadati</taxon>
        <taxon>Pseudomonadota</taxon>
        <taxon>Gammaproteobacteria</taxon>
        <taxon>Oceanospirillales</taxon>
        <taxon>Oceanospirillaceae</taxon>
        <taxon>Marinospirillum</taxon>
    </lineage>
</organism>